<dbReference type="RefSeq" id="WP_205260890.1">
    <property type="nucleotide sequence ID" value="NZ_JAERWK010000015.1"/>
</dbReference>
<organism evidence="2 3">
    <name type="scientific">Nakamurella leprariae</name>
    <dbReference type="NCBI Taxonomy" id="2803911"/>
    <lineage>
        <taxon>Bacteria</taxon>
        <taxon>Bacillati</taxon>
        <taxon>Actinomycetota</taxon>
        <taxon>Actinomycetes</taxon>
        <taxon>Nakamurellales</taxon>
        <taxon>Nakamurellaceae</taxon>
        <taxon>Nakamurella</taxon>
    </lineage>
</organism>
<evidence type="ECO:0000313" key="2">
    <source>
        <dbReference type="EMBL" id="MBM9467931.1"/>
    </source>
</evidence>
<proteinExistence type="predicted"/>
<keyword evidence="3" id="KW-1185">Reference proteome</keyword>
<feature type="transmembrane region" description="Helical" evidence="1">
    <location>
        <begin position="30"/>
        <end position="51"/>
    </location>
</feature>
<keyword evidence="1" id="KW-0472">Membrane</keyword>
<accession>A0A938YE78</accession>
<evidence type="ECO:0000256" key="1">
    <source>
        <dbReference type="SAM" id="Phobius"/>
    </source>
</evidence>
<comment type="caution">
    <text evidence="2">The sequence shown here is derived from an EMBL/GenBank/DDBJ whole genome shotgun (WGS) entry which is preliminary data.</text>
</comment>
<sequence length="64" mass="6205">MANIAMGDGEVGRAPSVFARSGVSARRLKLQLVALLLGGVVVAGGVVAGVIDNPAPAPAVVTAP</sequence>
<gene>
    <name evidence="2" type="ORF">JL106_11635</name>
</gene>
<keyword evidence="1" id="KW-0812">Transmembrane</keyword>
<evidence type="ECO:0000313" key="3">
    <source>
        <dbReference type="Proteomes" id="UP000663792"/>
    </source>
</evidence>
<protein>
    <submittedName>
        <fullName evidence="2">Uncharacterized protein</fullName>
    </submittedName>
</protein>
<dbReference type="AlphaFoldDB" id="A0A938YE78"/>
<dbReference type="Proteomes" id="UP000663792">
    <property type="component" value="Unassembled WGS sequence"/>
</dbReference>
<keyword evidence="1" id="KW-1133">Transmembrane helix</keyword>
<name>A0A938YE78_9ACTN</name>
<dbReference type="EMBL" id="JAERWK010000015">
    <property type="protein sequence ID" value="MBM9467931.1"/>
    <property type="molecule type" value="Genomic_DNA"/>
</dbReference>
<reference evidence="2" key="1">
    <citation type="submission" date="2021-01" db="EMBL/GenBank/DDBJ databases">
        <title>YIM 132084 draft genome.</title>
        <authorList>
            <person name="An D."/>
        </authorList>
    </citation>
    <scope>NUCLEOTIDE SEQUENCE</scope>
    <source>
        <strain evidence="2">YIM 132084</strain>
    </source>
</reference>